<evidence type="ECO:0000313" key="1">
    <source>
        <dbReference type="EMBL" id="KAJ0183917.1"/>
    </source>
</evidence>
<comment type="caution">
    <text evidence="1">The sequence shown here is derived from an EMBL/GenBank/DDBJ whole genome shotgun (WGS) entry which is preliminary data.</text>
</comment>
<protein>
    <submittedName>
        <fullName evidence="1">Uncharacterized protein</fullName>
    </submittedName>
</protein>
<organism evidence="1 2">
    <name type="scientific">Dendrolimus kikuchii</name>
    <dbReference type="NCBI Taxonomy" id="765133"/>
    <lineage>
        <taxon>Eukaryota</taxon>
        <taxon>Metazoa</taxon>
        <taxon>Ecdysozoa</taxon>
        <taxon>Arthropoda</taxon>
        <taxon>Hexapoda</taxon>
        <taxon>Insecta</taxon>
        <taxon>Pterygota</taxon>
        <taxon>Neoptera</taxon>
        <taxon>Endopterygota</taxon>
        <taxon>Lepidoptera</taxon>
        <taxon>Glossata</taxon>
        <taxon>Ditrysia</taxon>
        <taxon>Bombycoidea</taxon>
        <taxon>Lasiocampidae</taxon>
        <taxon>Dendrolimus</taxon>
    </lineage>
</organism>
<sequence length="376" mass="41171">MEVTKYLTVLVVLCLEGGETGGHGEKHHDHVRLHIPEFIHHDYHKKVITIHHHHHKPKKEHHHHHHHHHKPQIPPGHHYHHHHKKSHTTSHSSSKGHQGHHGHHKHHGHHVHHGHHSHNNKHNHHGHGHTSHHHDTPSTGYDPASVPFFEDNTGPSYPPSVPDYGAGTAHQIPKVHGVTHTVKQVKVYDSLPGVIPGKTGSSDGYEVTEHGEEDDEDIFTSVNGLQQVYPATYGYLRSAGAQPPSHDPFVELTAQNAIQPQNNNNFEAAFQPAAVSGLESTHAFTGSAQSDPFSSSAPVEHIGVPNNQPSVEFPAAFQNELSLDNPAVSFTGTGSDGTAFTAGDEGFLLSDKPVSFAREAGIQQTTNTGGVETIVY</sequence>
<evidence type="ECO:0000313" key="2">
    <source>
        <dbReference type="Proteomes" id="UP000824533"/>
    </source>
</evidence>
<accession>A0ACC1DJ35</accession>
<gene>
    <name evidence="1" type="ORF">K1T71_000340</name>
</gene>
<keyword evidence="2" id="KW-1185">Reference proteome</keyword>
<dbReference type="Proteomes" id="UP000824533">
    <property type="component" value="Linkage Group LG01"/>
</dbReference>
<proteinExistence type="predicted"/>
<reference evidence="1 2" key="1">
    <citation type="journal article" date="2021" name="Front. Genet.">
        <title>Chromosome-Level Genome Assembly Reveals Significant Gene Expansion in the Toll and IMD Signaling Pathways of Dendrolimus kikuchii.</title>
        <authorList>
            <person name="Zhou J."/>
            <person name="Wu P."/>
            <person name="Xiong Z."/>
            <person name="Liu N."/>
            <person name="Zhao N."/>
            <person name="Ji M."/>
            <person name="Qiu Y."/>
            <person name="Yang B."/>
        </authorList>
    </citation>
    <scope>NUCLEOTIDE SEQUENCE [LARGE SCALE GENOMIC DNA]</scope>
    <source>
        <strain evidence="1">Ann1</strain>
    </source>
</reference>
<dbReference type="EMBL" id="CM034387">
    <property type="protein sequence ID" value="KAJ0183917.1"/>
    <property type="molecule type" value="Genomic_DNA"/>
</dbReference>
<name>A0ACC1DJ35_9NEOP</name>